<dbReference type="Proteomes" id="UP000000292">
    <property type="component" value="Chromosome"/>
</dbReference>
<reference evidence="2" key="2">
    <citation type="submission" date="2011-06" db="EMBL/GenBank/DDBJ databases">
        <title>The complete genome sequence of Alicyclobacillus acidocaldarius sp. Tc-4-1.</title>
        <authorList>
            <person name="Chen Y."/>
            <person name="He Y."/>
            <person name="Dong Z."/>
            <person name="Hu S."/>
        </authorList>
    </citation>
    <scope>NUCLEOTIDE SEQUENCE [LARGE SCALE GENOMIC DNA]</scope>
    <source>
        <strain evidence="2">Tc-4-1</strain>
    </source>
</reference>
<accession>F8IIF4</accession>
<dbReference type="AlphaFoldDB" id="F8IIF4"/>
<reference evidence="1 2" key="1">
    <citation type="journal article" date="2011" name="J. Bacteriol.">
        <title>Complete Genome Sequence of Alicyclobacillus acidocaldarius Strain Tc-4-1.</title>
        <authorList>
            <person name="Chen Y."/>
            <person name="He Y."/>
            <person name="Zhang B."/>
            <person name="Yang J."/>
            <person name="Li W."/>
            <person name="Dong Z."/>
            <person name="Hu S."/>
        </authorList>
    </citation>
    <scope>NUCLEOTIDE SEQUENCE [LARGE SCALE GENOMIC DNA]</scope>
    <source>
        <strain evidence="1 2">Tc-4-1</strain>
    </source>
</reference>
<dbReference type="KEGG" id="aad:TC41_0135"/>
<protein>
    <submittedName>
        <fullName evidence="1">Uncharacterized protein</fullName>
    </submittedName>
</protein>
<proteinExistence type="predicted"/>
<evidence type="ECO:0000313" key="2">
    <source>
        <dbReference type="Proteomes" id="UP000000292"/>
    </source>
</evidence>
<organism evidence="1 2">
    <name type="scientific">Alicyclobacillus acidocaldarius (strain Tc-4-1)</name>
    <name type="common">Bacillus acidocaldarius</name>
    <dbReference type="NCBI Taxonomy" id="1048834"/>
    <lineage>
        <taxon>Bacteria</taxon>
        <taxon>Bacillati</taxon>
        <taxon>Bacillota</taxon>
        <taxon>Bacilli</taxon>
        <taxon>Bacillales</taxon>
        <taxon>Alicyclobacillaceae</taxon>
        <taxon>Alicyclobacillus</taxon>
    </lineage>
</organism>
<name>F8IIF4_ALIAT</name>
<dbReference type="STRING" id="1048834.TC41_0135"/>
<dbReference type="EMBL" id="CP002902">
    <property type="protein sequence ID" value="AEJ42113.1"/>
    <property type="molecule type" value="Genomic_DNA"/>
</dbReference>
<dbReference type="HOGENOM" id="CLU_3323677_0_0_9"/>
<evidence type="ECO:0000313" key="1">
    <source>
        <dbReference type="EMBL" id="AEJ42113.1"/>
    </source>
</evidence>
<gene>
    <name evidence="1" type="ordered locus">TC41_0135</name>
</gene>
<sequence length="38" mass="4732">MEELYEWRNDILLRKQSLEIFLSRFDEHVRSGRLHEDA</sequence>